<dbReference type="HOGENOM" id="CLU_014673_2_0_1"/>
<dbReference type="CTD" id="8236474"/>
<dbReference type="EC" id="5.4.99.12" evidence="6"/>
<dbReference type="Gene3D" id="3.30.70.660">
    <property type="entry name" value="Pseudouridine synthase I, catalytic domain, C-terminal subdomain"/>
    <property type="match status" value="1"/>
</dbReference>
<dbReference type="AlphaFoldDB" id="E0VFC8"/>
<dbReference type="EnsemblMetazoa" id="PHUM155130-RA">
    <property type="protein sequence ID" value="PHUM155130-PA"/>
    <property type="gene ID" value="PHUM155130"/>
</dbReference>
<protein>
    <submittedName>
        <fullName evidence="6">tRNA pseudouridine synthase, putative</fullName>
        <ecNumber evidence="6">5.4.99.12</ecNumber>
    </submittedName>
</protein>
<accession>E0VFC8</accession>
<dbReference type="VEuPathDB" id="VectorBase:PHUM155130"/>
<dbReference type="GO" id="GO:0003723">
    <property type="term" value="F:RNA binding"/>
    <property type="evidence" value="ECO:0007669"/>
    <property type="project" value="InterPro"/>
</dbReference>
<dbReference type="eggNOG" id="KOG2554">
    <property type="taxonomic scope" value="Eukaryota"/>
</dbReference>
<evidence type="ECO:0000313" key="6">
    <source>
        <dbReference type="EMBL" id="EEB12084.1"/>
    </source>
</evidence>
<evidence type="ECO:0000313" key="8">
    <source>
        <dbReference type="Proteomes" id="UP000009046"/>
    </source>
</evidence>
<feature type="coiled-coil region" evidence="4">
    <location>
        <begin position="25"/>
        <end position="55"/>
    </location>
</feature>
<reference evidence="6" key="2">
    <citation type="submission" date="2007-04" db="EMBL/GenBank/DDBJ databases">
        <title>The genome of the human body louse.</title>
        <authorList>
            <consortium name="The Human Body Louse Genome Consortium"/>
            <person name="Kirkness E."/>
            <person name="Walenz B."/>
            <person name="Hass B."/>
            <person name="Bruggner R."/>
            <person name="Strausberg R."/>
        </authorList>
    </citation>
    <scope>NUCLEOTIDE SEQUENCE</scope>
    <source>
        <strain evidence="6">USDA</strain>
    </source>
</reference>
<dbReference type="STRING" id="121224.E0VFC8"/>
<dbReference type="GO" id="GO:0005634">
    <property type="term" value="C:nucleus"/>
    <property type="evidence" value="ECO:0007669"/>
    <property type="project" value="TreeGrafter"/>
</dbReference>
<dbReference type="InterPro" id="IPR020103">
    <property type="entry name" value="PsdUridine_synth_cat_dom_sf"/>
</dbReference>
<reference evidence="6" key="1">
    <citation type="submission" date="2007-04" db="EMBL/GenBank/DDBJ databases">
        <title>Annotation of Pediculus humanus corporis strain USDA.</title>
        <authorList>
            <person name="Kirkness E."/>
            <person name="Hannick L."/>
            <person name="Hass B."/>
            <person name="Bruggner R."/>
            <person name="Lawson D."/>
            <person name="Bidwell S."/>
            <person name="Joardar V."/>
            <person name="Caler E."/>
            <person name="Walenz B."/>
            <person name="Inman J."/>
            <person name="Schobel S."/>
            <person name="Galinsky K."/>
            <person name="Amedeo P."/>
            <person name="Strausberg R."/>
        </authorList>
    </citation>
    <scope>NUCLEOTIDE SEQUENCE</scope>
    <source>
        <strain evidence="6">USDA</strain>
    </source>
</reference>
<dbReference type="InterPro" id="IPR020094">
    <property type="entry name" value="TruA/RsuA/RluB/E/F_N"/>
</dbReference>
<dbReference type="OMA" id="DCKFPEM"/>
<dbReference type="KEGG" id="phu:Phum_PHUM155130"/>
<dbReference type="GO" id="GO:0160147">
    <property type="term" value="F:tRNA pseudouridine(38-40) synthase activity"/>
    <property type="evidence" value="ECO:0007669"/>
    <property type="project" value="UniProtKB-EC"/>
</dbReference>
<reference evidence="7" key="3">
    <citation type="submission" date="2021-02" db="UniProtKB">
        <authorList>
            <consortium name="EnsemblMetazoa"/>
        </authorList>
    </citation>
    <scope>IDENTIFICATION</scope>
    <source>
        <strain evidence="7">USDA</strain>
    </source>
</reference>
<dbReference type="GO" id="GO:0005737">
    <property type="term" value="C:cytoplasm"/>
    <property type="evidence" value="ECO:0007669"/>
    <property type="project" value="TreeGrafter"/>
</dbReference>
<keyword evidence="8" id="KW-1185">Reference proteome</keyword>
<feature type="domain" description="Pseudouridine synthase I TruA alpha/beta" evidence="5">
    <location>
        <begin position="201"/>
        <end position="315"/>
    </location>
</feature>
<dbReference type="InterPro" id="IPR020097">
    <property type="entry name" value="PsdUridine_synth_TruA_a/b_dom"/>
</dbReference>
<dbReference type="EMBL" id="DS235111">
    <property type="protein sequence ID" value="EEB12084.1"/>
    <property type="molecule type" value="Genomic_DNA"/>
</dbReference>
<sequence>MKLYSNIILLVKRQFSSMAEKYRIIKKKELNKESLNDLTREVENEKEKKKKRKFNFSEISKRHIFLKFCYFGWDTSGFVIQENTSNTIEQFMFDALKKCCLIENIETSNYQKCGRTDKGVSAFSQVISLDVRSKLENPNHENAEQEIEYCSMLNRLLPPFIKCYSWAHVGSDVGSRHDCSERTYKYYFPKGNLDINLMREAAKSLLGSHDFRNLCKMDVANGITNFNRNIIYADIKPCSFLLEKQSGYQFYIFEIKSKCFLYHQIRSIMSVLLLVGQKKESPDIINDLLDINKNPAKPQYDLALPMPLNLFEAQFTSISLKWNVNENNITKIIKNFQELWNDFSVKSIMIRDVINDLNKLKGNYGEIDEIQSSQGDYFFYGSVKKNYKPLLTRERCRSLEEKIGSLVKKRKLEKVEEEEEEEKKFVDSNL</sequence>
<dbReference type="OrthoDB" id="25767at2759"/>
<evidence type="ECO:0000256" key="1">
    <source>
        <dbReference type="ARBA" id="ARBA00009375"/>
    </source>
</evidence>
<dbReference type="InterPro" id="IPR001406">
    <property type="entry name" value="PsdUridine_synth_TruA"/>
</dbReference>
<dbReference type="InterPro" id="IPR020095">
    <property type="entry name" value="PsdUridine_synth_TruA_C"/>
</dbReference>
<comment type="similarity">
    <text evidence="1">Belongs to the tRNA pseudouridine synthase TruA family.</text>
</comment>
<keyword evidence="4" id="KW-0175">Coiled coil</keyword>
<keyword evidence="2" id="KW-0819">tRNA processing</keyword>
<keyword evidence="3 6" id="KW-0413">Isomerase</keyword>
<evidence type="ECO:0000256" key="3">
    <source>
        <dbReference type="ARBA" id="ARBA00023235"/>
    </source>
</evidence>
<dbReference type="SUPFAM" id="SSF55120">
    <property type="entry name" value="Pseudouridine synthase"/>
    <property type="match status" value="1"/>
</dbReference>
<evidence type="ECO:0000259" key="5">
    <source>
        <dbReference type="Pfam" id="PF01416"/>
    </source>
</evidence>
<dbReference type="PANTHER" id="PTHR11142:SF5">
    <property type="entry name" value="TRNA PSEUDOURIDINE(38_39) SYNTHASE"/>
    <property type="match status" value="1"/>
</dbReference>
<gene>
    <name evidence="7" type="primary">8236474</name>
    <name evidence="6" type="ORF">Phum_PHUM155130</name>
</gene>
<dbReference type="CDD" id="cd02569">
    <property type="entry name" value="PseudoU_synth_ScPus3"/>
    <property type="match status" value="1"/>
</dbReference>
<dbReference type="InterPro" id="IPR041707">
    <property type="entry name" value="Pus3-like"/>
</dbReference>
<name>E0VFC8_PEDHC</name>
<dbReference type="FunCoup" id="E0VFC8">
    <property type="interactions" value="1912"/>
</dbReference>
<evidence type="ECO:0000256" key="4">
    <source>
        <dbReference type="SAM" id="Coils"/>
    </source>
</evidence>
<dbReference type="GO" id="GO:0031119">
    <property type="term" value="P:tRNA pseudouridine synthesis"/>
    <property type="evidence" value="ECO:0007669"/>
    <property type="project" value="TreeGrafter"/>
</dbReference>
<dbReference type="InParanoid" id="E0VFC8"/>
<dbReference type="RefSeq" id="XP_002424822.1">
    <property type="nucleotide sequence ID" value="XM_002424777.1"/>
</dbReference>
<dbReference type="Proteomes" id="UP000009046">
    <property type="component" value="Unassembled WGS sequence"/>
</dbReference>
<dbReference type="Pfam" id="PF01416">
    <property type="entry name" value="PseudoU_synth_1"/>
    <property type="match status" value="1"/>
</dbReference>
<dbReference type="EMBL" id="AAZO01001810">
    <property type="status" value="NOT_ANNOTATED_CDS"/>
    <property type="molecule type" value="Genomic_DNA"/>
</dbReference>
<evidence type="ECO:0000313" key="7">
    <source>
        <dbReference type="EnsemblMetazoa" id="PHUM155130-PA"/>
    </source>
</evidence>
<dbReference type="Gene3D" id="3.30.70.580">
    <property type="entry name" value="Pseudouridine synthase I, catalytic domain, N-terminal subdomain"/>
    <property type="match status" value="1"/>
</dbReference>
<proteinExistence type="inferred from homology"/>
<organism>
    <name type="scientific">Pediculus humanus subsp. corporis</name>
    <name type="common">Body louse</name>
    <dbReference type="NCBI Taxonomy" id="121224"/>
    <lineage>
        <taxon>Eukaryota</taxon>
        <taxon>Metazoa</taxon>
        <taxon>Ecdysozoa</taxon>
        <taxon>Arthropoda</taxon>
        <taxon>Hexapoda</taxon>
        <taxon>Insecta</taxon>
        <taxon>Pterygota</taxon>
        <taxon>Neoptera</taxon>
        <taxon>Paraneoptera</taxon>
        <taxon>Psocodea</taxon>
        <taxon>Troctomorpha</taxon>
        <taxon>Phthiraptera</taxon>
        <taxon>Anoplura</taxon>
        <taxon>Pediculidae</taxon>
        <taxon>Pediculus</taxon>
    </lineage>
</organism>
<dbReference type="PANTHER" id="PTHR11142">
    <property type="entry name" value="PSEUDOURIDYLATE SYNTHASE"/>
    <property type="match status" value="1"/>
</dbReference>
<dbReference type="GO" id="GO:1990481">
    <property type="term" value="P:mRNA pseudouridine synthesis"/>
    <property type="evidence" value="ECO:0007669"/>
    <property type="project" value="TreeGrafter"/>
</dbReference>
<dbReference type="FunFam" id="3.30.70.580:FF:000007">
    <property type="entry name" value="tRNA pseudouridine synthase"/>
    <property type="match status" value="1"/>
</dbReference>
<evidence type="ECO:0000256" key="2">
    <source>
        <dbReference type="ARBA" id="ARBA00022694"/>
    </source>
</evidence>
<dbReference type="GeneID" id="8236474"/>